<reference evidence="3 4" key="2">
    <citation type="submission" date="2020-03" db="EMBL/GenBank/DDBJ databases">
        <authorList>
            <person name="Ichikawa N."/>
            <person name="Kimura A."/>
            <person name="Kitahashi Y."/>
            <person name="Uohara A."/>
        </authorList>
    </citation>
    <scope>NUCLEOTIDE SEQUENCE [LARGE SCALE GENOMIC DNA]</scope>
    <source>
        <strain evidence="3 4">NBRC 108638</strain>
    </source>
</reference>
<sequence>MTETHATTTPGAPVFPPGRYGRRRAPHRRRPWVLALLVVGALAAGGALAARLYSQYGDPTYDAQVLTYTDITDAQVVIEFRVNVPAGEEAICVLRARSRDGAEVGKQEVRVSAAPGETRPVRTQTLATSARPVSGEVLRCRAA</sequence>
<gene>
    <name evidence="3" type="ORF">Prum_050660</name>
</gene>
<evidence type="ECO:0000313" key="3">
    <source>
        <dbReference type="EMBL" id="GFJ91424.1"/>
    </source>
</evidence>
<keyword evidence="2" id="KW-1133">Transmembrane helix</keyword>
<dbReference type="Pfam" id="PF14155">
    <property type="entry name" value="DUF4307"/>
    <property type="match status" value="1"/>
</dbReference>
<dbReference type="RefSeq" id="WP_173078513.1">
    <property type="nucleotide sequence ID" value="NZ_BAABJB010000004.1"/>
</dbReference>
<name>A0A6V8L5D6_9ACTN</name>
<evidence type="ECO:0000256" key="2">
    <source>
        <dbReference type="SAM" id="Phobius"/>
    </source>
</evidence>
<dbReference type="AlphaFoldDB" id="A0A6V8L5D6"/>
<keyword evidence="4" id="KW-1185">Reference proteome</keyword>
<proteinExistence type="predicted"/>
<protein>
    <submittedName>
        <fullName evidence="3">Membrane protein</fullName>
    </submittedName>
</protein>
<feature type="region of interest" description="Disordered" evidence="1">
    <location>
        <begin position="1"/>
        <end position="23"/>
    </location>
</feature>
<keyword evidence="2" id="KW-0812">Transmembrane</keyword>
<accession>A0A6V8L5D6</accession>
<dbReference type="InterPro" id="IPR025443">
    <property type="entry name" value="DUF4307"/>
</dbReference>
<keyword evidence="2" id="KW-0472">Membrane</keyword>
<feature type="transmembrane region" description="Helical" evidence="2">
    <location>
        <begin position="32"/>
        <end position="53"/>
    </location>
</feature>
<comment type="caution">
    <text evidence="3">The sequence shown here is derived from an EMBL/GenBank/DDBJ whole genome shotgun (WGS) entry which is preliminary data.</text>
</comment>
<evidence type="ECO:0000313" key="4">
    <source>
        <dbReference type="Proteomes" id="UP000482960"/>
    </source>
</evidence>
<dbReference type="Proteomes" id="UP000482960">
    <property type="component" value="Unassembled WGS sequence"/>
</dbReference>
<organism evidence="3 4">
    <name type="scientific">Phytohabitans rumicis</name>
    <dbReference type="NCBI Taxonomy" id="1076125"/>
    <lineage>
        <taxon>Bacteria</taxon>
        <taxon>Bacillati</taxon>
        <taxon>Actinomycetota</taxon>
        <taxon>Actinomycetes</taxon>
        <taxon>Micromonosporales</taxon>
        <taxon>Micromonosporaceae</taxon>
    </lineage>
</organism>
<evidence type="ECO:0000256" key="1">
    <source>
        <dbReference type="SAM" id="MobiDB-lite"/>
    </source>
</evidence>
<feature type="compositionally biased region" description="Polar residues" evidence="1">
    <location>
        <begin position="1"/>
        <end position="10"/>
    </location>
</feature>
<dbReference type="EMBL" id="BLPG01000001">
    <property type="protein sequence ID" value="GFJ91424.1"/>
    <property type="molecule type" value="Genomic_DNA"/>
</dbReference>
<reference evidence="3 4" key="1">
    <citation type="submission" date="2020-03" db="EMBL/GenBank/DDBJ databases">
        <title>Whole genome shotgun sequence of Phytohabitans rumicis NBRC 108638.</title>
        <authorList>
            <person name="Komaki H."/>
            <person name="Tamura T."/>
        </authorList>
    </citation>
    <scope>NUCLEOTIDE SEQUENCE [LARGE SCALE GENOMIC DNA]</scope>
    <source>
        <strain evidence="3 4">NBRC 108638</strain>
    </source>
</reference>